<accession>A0A0C2HDA7</accession>
<reference evidence="3 4" key="1">
    <citation type="submission" date="2013-12" db="EMBL/GenBank/DDBJ databases">
        <title>Draft genome of the parsitic nematode Ancylostoma duodenale.</title>
        <authorList>
            <person name="Mitreva M."/>
        </authorList>
    </citation>
    <scope>NUCLEOTIDE SEQUENCE [LARGE SCALE GENOMIC DNA]</scope>
    <source>
        <strain evidence="3 4">Zhejiang</strain>
    </source>
</reference>
<name>A0A0C2HDA7_9BILA</name>
<organism evidence="3 4">
    <name type="scientific">Ancylostoma duodenale</name>
    <dbReference type="NCBI Taxonomy" id="51022"/>
    <lineage>
        <taxon>Eukaryota</taxon>
        <taxon>Metazoa</taxon>
        <taxon>Ecdysozoa</taxon>
        <taxon>Nematoda</taxon>
        <taxon>Chromadorea</taxon>
        <taxon>Rhabditida</taxon>
        <taxon>Rhabditina</taxon>
        <taxon>Rhabditomorpha</taxon>
        <taxon>Strongyloidea</taxon>
        <taxon>Ancylostomatidae</taxon>
        <taxon>Ancylostomatinae</taxon>
        <taxon>Ancylostoma</taxon>
    </lineage>
</organism>
<evidence type="ECO:0000313" key="4">
    <source>
        <dbReference type="Proteomes" id="UP000054047"/>
    </source>
</evidence>
<dbReference type="Proteomes" id="UP000054047">
    <property type="component" value="Unassembled WGS sequence"/>
</dbReference>
<gene>
    <name evidence="3" type="ORF">ANCDUO_02141</name>
</gene>
<dbReference type="GO" id="GO:0141221">
    <property type="term" value="F:histone deacetylase activity, hydrolytic mechanism"/>
    <property type="evidence" value="ECO:0007669"/>
    <property type="project" value="UniProtKB-EC"/>
</dbReference>
<feature type="domain" description="Histone deacetylase" evidence="2">
    <location>
        <begin position="1"/>
        <end position="84"/>
    </location>
</feature>
<dbReference type="GO" id="GO:0000118">
    <property type="term" value="C:histone deacetylase complex"/>
    <property type="evidence" value="ECO:0007669"/>
    <property type="project" value="TreeGrafter"/>
</dbReference>
<dbReference type="PANTHER" id="PTHR10625:SF1">
    <property type="entry name" value="HISTONE DEACETYLASE DOMAIN-CONTAINING PROTEIN"/>
    <property type="match status" value="1"/>
</dbReference>
<dbReference type="EMBL" id="KN726662">
    <property type="protein sequence ID" value="KIH67531.1"/>
    <property type="molecule type" value="Genomic_DNA"/>
</dbReference>
<evidence type="ECO:0000256" key="1">
    <source>
        <dbReference type="ARBA" id="ARBA00048287"/>
    </source>
</evidence>
<evidence type="ECO:0000259" key="2">
    <source>
        <dbReference type="Pfam" id="PF00850"/>
    </source>
</evidence>
<dbReference type="InterPro" id="IPR037138">
    <property type="entry name" value="His_deacetylse_dom_sf"/>
</dbReference>
<dbReference type="SUPFAM" id="SSF52768">
    <property type="entry name" value="Arginase/deacetylase"/>
    <property type="match status" value="1"/>
</dbReference>
<comment type="catalytic activity">
    <reaction evidence="1">
        <text>N(6)-acetyl-L-lysyl-[histone] + H2O = L-lysyl-[histone] + acetate</text>
        <dbReference type="Rhea" id="RHEA:58196"/>
        <dbReference type="Rhea" id="RHEA-COMP:9845"/>
        <dbReference type="Rhea" id="RHEA-COMP:11338"/>
        <dbReference type="ChEBI" id="CHEBI:15377"/>
        <dbReference type="ChEBI" id="CHEBI:29969"/>
        <dbReference type="ChEBI" id="CHEBI:30089"/>
        <dbReference type="ChEBI" id="CHEBI:61930"/>
        <dbReference type="EC" id="3.5.1.98"/>
    </reaction>
</comment>
<dbReference type="InterPro" id="IPR023696">
    <property type="entry name" value="Ureohydrolase_dom_sf"/>
</dbReference>
<sequence>VAVVDFDYHAGNGTHYCLRGDPRFHFTSFHAYHHGSFWPYNSEFDYDTQYENTLMFPLNGALNTEEDYISAFHHLVLVSAGFDSGYYDLQREKGQAVKAHGTPKTGLAQSQH</sequence>
<evidence type="ECO:0000313" key="3">
    <source>
        <dbReference type="EMBL" id="KIH67531.1"/>
    </source>
</evidence>
<protein>
    <recommendedName>
        <fullName evidence="2">Histone deacetylase domain-containing protein</fullName>
    </recommendedName>
</protein>
<proteinExistence type="predicted"/>
<dbReference type="InterPro" id="IPR023801">
    <property type="entry name" value="His_deacetylse_dom"/>
</dbReference>
<dbReference type="PANTHER" id="PTHR10625">
    <property type="entry name" value="HISTONE DEACETYLASE HDAC1-RELATED"/>
    <property type="match status" value="1"/>
</dbReference>
<dbReference type="AlphaFoldDB" id="A0A0C2HDA7"/>
<dbReference type="GO" id="GO:0040029">
    <property type="term" value="P:epigenetic regulation of gene expression"/>
    <property type="evidence" value="ECO:0007669"/>
    <property type="project" value="TreeGrafter"/>
</dbReference>
<feature type="non-terminal residue" evidence="3">
    <location>
        <position position="1"/>
    </location>
</feature>
<dbReference type="Gene3D" id="3.40.800.20">
    <property type="entry name" value="Histone deacetylase domain"/>
    <property type="match status" value="1"/>
</dbReference>
<dbReference type="Pfam" id="PF00850">
    <property type="entry name" value="Hist_deacetyl"/>
    <property type="match status" value="1"/>
</dbReference>
<dbReference type="OrthoDB" id="424012at2759"/>
<keyword evidence="4" id="KW-1185">Reference proteome</keyword>